<dbReference type="InterPro" id="IPR016024">
    <property type="entry name" value="ARM-type_fold"/>
</dbReference>
<dbReference type="Gene3D" id="1.25.10.10">
    <property type="entry name" value="Leucine-rich Repeat Variant"/>
    <property type="match status" value="1"/>
</dbReference>
<feature type="compositionally biased region" description="Basic and acidic residues" evidence="2">
    <location>
        <begin position="1103"/>
        <end position="1122"/>
    </location>
</feature>
<evidence type="ECO:0000256" key="1">
    <source>
        <dbReference type="ARBA" id="ARBA00007690"/>
    </source>
</evidence>
<feature type="region of interest" description="Disordered" evidence="2">
    <location>
        <begin position="1097"/>
        <end position="1153"/>
    </location>
</feature>
<evidence type="ECO:0000259" key="4">
    <source>
        <dbReference type="Pfam" id="PF25772"/>
    </source>
</evidence>
<gene>
    <name evidence="5" type="ORF">Nepgr_022003</name>
</gene>
<dbReference type="Proteomes" id="UP001279734">
    <property type="component" value="Unassembled WGS sequence"/>
</dbReference>
<dbReference type="Pfam" id="PF08161">
    <property type="entry name" value="RRP12_HEAT"/>
    <property type="match status" value="1"/>
</dbReference>
<comment type="caution">
    <text evidence="5">The sequence shown here is derived from an EMBL/GenBank/DDBJ whole genome shotgun (WGS) entry which is preliminary data.</text>
</comment>
<accession>A0AAD3T106</accession>
<dbReference type="InterPro" id="IPR012978">
    <property type="entry name" value="HEAT_RRP12"/>
</dbReference>
<feature type="region of interest" description="Disordered" evidence="2">
    <location>
        <begin position="1017"/>
        <end position="1073"/>
    </location>
</feature>
<dbReference type="AlphaFoldDB" id="A0AAD3T106"/>
<keyword evidence="6" id="KW-1185">Reference proteome</keyword>
<dbReference type="EMBL" id="BSYO01000021">
    <property type="protein sequence ID" value="GMH20162.1"/>
    <property type="molecule type" value="Genomic_DNA"/>
</dbReference>
<dbReference type="PANTHER" id="PTHR48412">
    <property type="entry name" value="ARM REPEAT SUPERFAMILY PROTEIN"/>
    <property type="match status" value="1"/>
</dbReference>
<evidence type="ECO:0000256" key="2">
    <source>
        <dbReference type="SAM" id="MobiDB-lite"/>
    </source>
</evidence>
<dbReference type="InterPro" id="IPR011989">
    <property type="entry name" value="ARM-like"/>
</dbReference>
<evidence type="ECO:0008006" key="7">
    <source>
        <dbReference type="Google" id="ProtNLM"/>
    </source>
</evidence>
<feature type="compositionally biased region" description="Basic residues" evidence="2">
    <location>
        <begin position="1138"/>
        <end position="1153"/>
    </location>
</feature>
<organism evidence="5 6">
    <name type="scientific">Nepenthes gracilis</name>
    <name type="common">Slender pitcher plant</name>
    <dbReference type="NCBI Taxonomy" id="150966"/>
    <lineage>
        <taxon>Eukaryota</taxon>
        <taxon>Viridiplantae</taxon>
        <taxon>Streptophyta</taxon>
        <taxon>Embryophyta</taxon>
        <taxon>Tracheophyta</taxon>
        <taxon>Spermatophyta</taxon>
        <taxon>Magnoliopsida</taxon>
        <taxon>eudicotyledons</taxon>
        <taxon>Gunneridae</taxon>
        <taxon>Pentapetalae</taxon>
        <taxon>Caryophyllales</taxon>
        <taxon>Nepenthaceae</taxon>
        <taxon>Nepenthes</taxon>
    </lineage>
</organism>
<dbReference type="PANTHER" id="PTHR48412:SF1">
    <property type="entry name" value="ARM REPEAT SUPERFAMILY PROTEIN"/>
    <property type="match status" value="1"/>
</dbReference>
<proteinExistence type="inferred from homology"/>
<dbReference type="SUPFAM" id="SSF48371">
    <property type="entry name" value="ARM repeat"/>
    <property type="match status" value="1"/>
</dbReference>
<evidence type="ECO:0000313" key="6">
    <source>
        <dbReference type="Proteomes" id="UP001279734"/>
    </source>
</evidence>
<dbReference type="InterPro" id="IPR057860">
    <property type="entry name" value="HEAT_RRP12_N"/>
</dbReference>
<name>A0AAD3T106_NEPGR</name>
<reference evidence="5" key="1">
    <citation type="submission" date="2023-05" db="EMBL/GenBank/DDBJ databases">
        <title>Nepenthes gracilis genome sequencing.</title>
        <authorList>
            <person name="Fukushima K."/>
        </authorList>
    </citation>
    <scope>NUCLEOTIDE SEQUENCE</scope>
    <source>
        <strain evidence="5">SING2019-196</strain>
    </source>
</reference>
<protein>
    <recommendedName>
        <fullName evidence="7">RRP12-like protein</fullName>
    </recommendedName>
</protein>
<feature type="domain" description="RRP12 N-terminal HEAT" evidence="4">
    <location>
        <begin position="6"/>
        <end position="280"/>
    </location>
</feature>
<evidence type="ECO:0000313" key="5">
    <source>
        <dbReference type="EMBL" id="GMH20162.1"/>
    </source>
</evidence>
<evidence type="ECO:0000259" key="3">
    <source>
        <dbReference type="Pfam" id="PF08161"/>
    </source>
</evidence>
<comment type="similarity">
    <text evidence="1">Belongs to the RRP12 family.</text>
</comment>
<sequence length="1153" mass="126591">MDQTDIVLNSTADICQQLLDRYSASSSVHHCHLCATAAAMRSILLDDSILLSPLSYFAATITAIARSSNDADSVSALTTFLSILLPLVPDGSIAPSKAVEAVEILGRVLERPSEVVSTSSVKCMVKCIGVLVGFCDLEDWDSVKLPVGTLLKFSMDKRPKVRKNSQLCLEKAFESFESPHVKKKASKLVLSLLKSYMPLAVKLGAAGTNRSKAEINPDSEHSEVVHVLNFVKFVVPHLSSKVRIKVVSKLLQLLDSHLSAFTRLILNTIEAFFGKSDIEVPSHVVEDVILGLSSYLAMKEIPRDMVMSAANLLKSAIEKLNAQETSKRLRNLQVAVSAIAGLLTFEDDIASHASNILKVLIYHNIETPKMPCSRSQPVNDEVTSVFETNAGMTSICSIFENLLRSSVGIPNVHILGALSVLFLKLGDSSYLFMPRIVLQLAEFMSDADGKTSHQDHLQKCFGCAIVAMGPENILSLVPISFNEENFTCSNIWVLPVLKKYIVGASLGYFMEHIVPISKSLKRASHKVKKSVIAKDLQAYARDLWDLLPAFCRYPTDIGLKFESLAKLFLTKLEKDTSTHEDIATALQELVKQNKCVVQSNDDAGEPAKHPNNLSLEDALMRTRSLSTYSKKIAGRNIKAMSSCSGRLLQVLANIFLSSTPEKRSSLKDAIRCLASISNSSVTKMILISSLERFELLNALNESGKFNLSNASPEVAPCNSISTNNVSPRCLILELASSLVEGADEDLISIIFRLAKHVLQAGDRVGLCEAYYTLSRILKEHSWFCSSQVDELADLLIGLKASADVNCLQNRLVTLGILLVNTLMSSLDVENTKAFLILNEIILALKDSKEELRKMAYDVLLQMSSSLRKSSCVNSDEPYSQMINMVIGYLSSSSPHMMSGAVSALSVLVYKEPDSCLSISDLVPSVLALLKSKSVEVIKAVLGFVKVLVSCLQAKDLQNFLSSIIGGVVPWSSVARHHFRSKVTVILEIVIRKCGSAAAESVTPEKYRAFLKNVLQNRRGKTTSQKTNSVDGEGKRGDSPANGRKRMQKNTDVEKNESLLRKRKRGKFYPDKKVHYTTGSGGGGAEFGNIGAKPYSLGKLNKGKGRDFDLIPRKRKMEQKNMRQNEAGNLRRPASIKKTGNRQKITKKIKRSNQ</sequence>
<feature type="compositionally biased region" description="Basic and acidic residues" evidence="2">
    <location>
        <begin position="1048"/>
        <end position="1059"/>
    </location>
</feature>
<feature type="domain" description="RRP12 HEAT" evidence="3">
    <location>
        <begin position="347"/>
        <end position="656"/>
    </location>
</feature>
<dbReference type="Pfam" id="PF25772">
    <property type="entry name" value="HEAT_RRP12_N"/>
    <property type="match status" value="1"/>
</dbReference>